<accession>A0A195BRP7</accession>
<reference evidence="2 3" key="1">
    <citation type="submission" date="2015-09" db="EMBL/GenBank/DDBJ databases">
        <title>Atta colombica WGS genome.</title>
        <authorList>
            <person name="Nygaard S."/>
            <person name="Hu H."/>
            <person name="Boomsma J."/>
            <person name="Zhang G."/>
        </authorList>
    </citation>
    <scope>NUCLEOTIDE SEQUENCE [LARGE SCALE GENOMIC DNA]</scope>
    <source>
        <strain evidence="2">Treedump-2</strain>
        <tissue evidence="2">Whole body</tissue>
    </source>
</reference>
<dbReference type="Proteomes" id="UP000078540">
    <property type="component" value="Unassembled WGS sequence"/>
</dbReference>
<protein>
    <submittedName>
        <fullName evidence="2">Uncharacterized protein</fullName>
    </submittedName>
</protein>
<evidence type="ECO:0000256" key="1">
    <source>
        <dbReference type="SAM" id="MobiDB-lite"/>
    </source>
</evidence>
<dbReference type="AlphaFoldDB" id="A0A195BRP7"/>
<organism evidence="2 3">
    <name type="scientific">Atta colombica</name>
    <dbReference type="NCBI Taxonomy" id="520822"/>
    <lineage>
        <taxon>Eukaryota</taxon>
        <taxon>Metazoa</taxon>
        <taxon>Ecdysozoa</taxon>
        <taxon>Arthropoda</taxon>
        <taxon>Hexapoda</taxon>
        <taxon>Insecta</taxon>
        <taxon>Pterygota</taxon>
        <taxon>Neoptera</taxon>
        <taxon>Endopterygota</taxon>
        <taxon>Hymenoptera</taxon>
        <taxon>Apocrita</taxon>
        <taxon>Aculeata</taxon>
        <taxon>Formicoidea</taxon>
        <taxon>Formicidae</taxon>
        <taxon>Myrmicinae</taxon>
        <taxon>Atta</taxon>
    </lineage>
</organism>
<evidence type="ECO:0000313" key="2">
    <source>
        <dbReference type="EMBL" id="KYM88894.1"/>
    </source>
</evidence>
<dbReference type="EMBL" id="KQ976423">
    <property type="protein sequence ID" value="KYM88894.1"/>
    <property type="molecule type" value="Genomic_DNA"/>
</dbReference>
<sequence>MYLLVIKVPKLSLRRIEDRTFLSTRDKLQCYQQPRLIDIIGAAVIIVVLTKHEGLIKMRIERSRSDDPPRSNPPPHLDVNTFP</sequence>
<evidence type="ECO:0000313" key="3">
    <source>
        <dbReference type="Proteomes" id="UP000078540"/>
    </source>
</evidence>
<keyword evidence="3" id="KW-1185">Reference proteome</keyword>
<name>A0A195BRP7_9HYME</name>
<proteinExistence type="predicted"/>
<feature type="compositionally biased region" description="Basic and acidic residues" evidence="1">
    <location>
        <begin position="60"/>
        <end position="69"/>
    </location>
</feature>
<gene>
    <name evidence="2" type="ORF">ALC53_02660</name>
</gene>
<feature type="region of interest" description="Disordered" evidence="1">
    <location>
        <begin position="60"/>
        <end position="83"/>
    </location>
</feature>